<organism evidence="2 3">
    <name type="scientific">Aquicella lusitana</name>
    <dbReference type="NCBI Taxonomy" id="254246"/>
    <lineage>
        <taxon>Bacteria</taxon>
        <taxon>Pseudomonadati</taxon>
        <taxon>Pseudomonadota</taxon>
        <taxon>Gammaproteobacteria</taxon>
        <taxon>Legionellales</taxon>
        <taxon>Coxiellaceae</taxon>
        <taxon>Aquicella</taxon>
    </lineage>
</organism>
<reference evidence="2 3" key="1">
    <citation type="submission" date="2018-07" db="EMBL/GenBank/DDBJ databases">
        <title>Genomic Encyclopedia of Type Strains, Phase IV (KMG-IV): sequencing the most valuable type-strain genomes for metagenomic binning, comparative biology and taxonomic classification.</title>
        <authorList>
            <person name="Goeker M."/>
        </authorList>
    </citation>
    <scope>NUCLEOTIDE SEQUENCE [LARGE SCALE GENOMIC DNA]</scope>
    <source>
        <strain evidence="2 3">DSM 16500</strain>
    </source>
</reference>
<protein>
    <recommendedName>
        <fullName evidence="4">Porin</fullName>
    </recommendedName>
</protein>
<evidence type="ECO:0008006" key="4">
    <source>
        <dbReference type="Google" id="ProtNLM"/>
    </source>
</evidence>
<evidence type="ECO:0000256" key="1">
    <source>
        <dbReference type="SAM" id="SignalP"/>
    </source>
</evidence>
<dbReference type="OrthoDB" id="5417572at2"/>
<sequence length="456" mass="49276">MKLKLVVASMSILGLVSGPAFAAKTHKMMKSDMKQTVRHDYKDMGIQEPVCTINPASLTMDEMTQNVGRALPNPCNPGWFNRIQVSGGINVDVGKWGNRNANIMGENYQRLSLNDAYINVSADVNDWAKGFASLSFSNPTTNVNPSIYKLWGAAEYNAAYANNINGNASNVIQLEQAYATFGNFDVSPIFVQVGKQFQDYGRYEIHPITESMTQVMTKTLATSIRAGFIANGFHGSIAAFDDPINKMGNTSSPTNYTAAVGYDQNNDQLGFDLGAGYIYNMIGVNDVAYNVVNFNTLGGTLGNTGTYRNRVGAYALYGDVNSGPFSLGARYTQALQRFNVNDLPKNGIADLTGGVITGAPIAGRSGAKPWAAGIQGGYGFNVWDRNQNIYLGYQTSREAAGLNLPKNRYLVGYGIDVWKSTNLGIEWDHDNAYSTGNGGSGNNTNLVSLRAGVQFS</sequence>
<comment type="caution">
    <text evidence="2">The sequence shown here is derived from an EMBL/GenBank/DDBJ whole genome shotgun (WGS) entry which is preliminary data.</text>
</comment>
<evidence type="ECO:0000313" key="3">
    <source>
        <dbReference type="Proteomes" id="UP000254720"/>
    </source>
</evidence>
<dbReference type="RefSeq" id="WP_114833652.1">
    <property type="nucleotide sequence ID" value="NZ_LR699114.1"/>
</dbReference>
<dbReference type="NCBIfam" id="NF033652">
    <property type="entry name" value="LbtU_sider_porin"/>
    <property type="match status" value="1"/>
</dbReference>
<evidence type="ECO:0000313" key="2">
    <source>
        <dbReference type="EMBL" id="RDI46879.1"/>
    </source>
</evidence>
<dbReference type="EMBL" id="QQAX01000004">
    <property type="protein sequence ID" value="RDI46879.1"/>
    <property type="molecule type" value="Genomic_DNA"/>
</dbReference>
<accession>A0A370GTS7</accession>
<feature type="signal peptide" evidence="1">
    <location>
        <begin position="1"/>
        <end position="22"/>
    </location>
</feature>
<keyword evidence="3" id="KW-1185">Reference proteome</keyword>
<keyword evidence="1" id="KW-0732">Signal</keyword>
<gene>
    <name evidence="2" type="ORF">C8D86_1041</name>
</gene>
<feature type="chain" id="PRO_5016753026" description="Porin" evidence="1">
    <location>
        <begin position="23"/>
        <end position="456"/>
    </location>
</feature>
<name>A0A370GTS7_9COXI</name>
<dbReference type="Proteomes" id="UP000254720">
    <property type="component" value="Unassembled WGS sequence"/>
</dbReference>
<proteinExistence type="predicted"/>
<dbReference type="AlphaFoldDB" id="A0A370GTS7"/>